<dbReference type="GO" id="GO:0004412">
    <property type="term" value="F:homoserine dehydrogenase activity"/>
    <property type="evidence" value="ECO:0007669"/>
    <property type="project" value="UniProtKB-EC"/>
</dbReference>
<dbReference type="InterPro" id="IPR002912">
    <property type="entry name" value="ACT_dom"/>
</dbReference>
<evidence type="ECO:0000256" key="12">
    <source>
        <dbReference type="ARBA" id="ARBA00023027"/>
    </source>
</evidence>
<evidence type="ECO:0000256" key="2">
    <source>
        <dbReference type="ARBA" id="ARBA00005056"/>
    </source>
</evidence>
<dbReference type="UniPathway" id="UPA00050">
    <property type="reaction ID" value="UER00063"/>
</dbReference>
<dbReference type="PROSITE" id="PS01042">
    <property type="entry name" value="HOMOSER_DHGENASE"/>
    <property type="match status" value="1"/>
</dbReference>
<evidence type="ECO:0000256" key="15">
    <source>
        <dbReference type="PIRSR" id="PIRSR000098-2"/>
    </source>
</evidence>
<keyword evidence="11 16" id="KW-0560">Oxidoreductase</keyword>
<feature type="binding site" evidence="15">
    <location>
        <position position="187"/>
    </location>
    <ligand>
        <name>L-homoserine</name>
        <dbReference type="ChEBI" id="CHEBI:57476"/>
    </ligand>
</feature>
<feature type="active site" description="Proton donor" evidence="14">
    <location>
        <position position="202"/>
    </location>
</feature>
<dbReference type="EMBL" id="CP002351">
    <property type="protein sequence ID" value="AEH50488.1"/>
    <property type="molecule type" value="Genomic_DNA"/>
</dbReference>
<evidence type="ECO:0000256" key="6">
    <source>
        <dbReference type="ARBA" id="ARBA00013376"/>
    </source>
</evidence>
<accession>F7YW01</accession>
<dbReference type="Pfam" id="PF03447">
    <property type="entry name" value="NAD_binding_3"/>
    <property type="match status" value="1"/>
</dbReference>
<dbReference type="Proteomes" id="UP000006804">
    <property type="component" value="Chromosome"/>
</dbReference>
<gene>
    <name evidence="19" type="ORF">Theth_0393</name>
</gene>
<comment type="cofactor">
    <cofactor evidence="1">
        <name>a metal cation</name>
        <dbReference type="ChEBI" id="CHEBI:25213"/>
    </cofactor>
</comment>
<feature type="binding site" evidence="15">
    <location>
        <begin position="7"/>
        <end position="14"/>
    </location>
    <ligand>
        <name>NADP(+)</name>
        <dbReference type="ChEBI" id="CHEBI:58349"/>
    </ligand>
</feature>
<organism evidence="19 20">
    <name type="scientific">Pseudothermotoga thermarum DSM 5069</name>
    <dbReference type="NCBI Taxonomy" id="688269"/>
    <lineage>
        <taxon>Bacteria</taxon>
        <taxon>Thermotogati</taxon>
        <taxon>Thermotogota</taxon>
        <taxon>Thermotogae</taxon>
        <taxon>Thermotogales</taxon>
        <taxon>Thermotogaceae</taxon>
        <taxon>Pseudothermotoga</taxon>
    </lineage>
</organism>
<dbReference type="GO" id="GO:0009088">
    <property type="term" value="P:threonine biosynthetic process"/>
    <property type="evidence" value="ECO:0007669"/>
    <property type="project" value="UniProtKB-UniPathway"/>
</dbReference>
<comment type="similarity">
    <text evidence="4 17">Belongs to the homoserine dehydrogenase family.</text>
</comment>
<dbReference type="GO" id="GO:0050661">
    <property type="term" value="F:NADP binding"/>
    <property type="evidence" value="ECO:0007669"/>
    <property type="project" value="InterPro"/>
</dbReference>
<dbReference type="PANTHER" id="PTHR43331">
    <property type="entry name" value="HOMOSERINE DEHYDROGENASE"/>
    <property type="match status" value="1"/>
</dbReference>
<dbReference type="NCBIfam" id="NF004976">
    <property type="entry name" value="PRK06349.1"/>
    <property type="match status" value="1"/>
</dbReference>
<comment type="pathway">
    <text evidence="2 16">Amino-acid biosynthesis; L-threonine biosynthesis; L-threonine from L-aspartate: step 3/5.</text>
</comment>
<dbReference type="eggNOG" id="COG0460">
    <property type="taxonomic scope" value="Bacteria"/>
</dbReference>
<evidence type="ECO:0000256" key="16">
    <source>
        <dbReference type="RuleBase" id="RU000579"/>
    </source>
</evidence>
<evidence type="ECO:0000256" key="14">
    <source>
        <dbReference type="PIRSR" id="PIRSR000098-1"/>
    </source>
</evidence>
<name>F7YW01_9THEM</name>
<dbReference type="PROSITE" id="PS51671">
    <property type="entry name" value="ACT"/>
    <property type="match status" value="1"/>
</dbReference>
<evidence type="ECO:0000256" key="4">
    <source>
        <dbReference type="ARBA" id="ARBA00006753"/>
    </source>
</evidence>
<dbReference type="InterPro" id="IPR005106">
    <property type="entry name" value="Asp/hSer_DH_NAD-bd"/>
</dbReference>
<dbReference type="GO" id="GO:0009086">
    <property type="term" value="P:methionine biosynthetic process"/>
    <property type="evidence" value="ECO:0007669"/>
    <property type="project" value="UniProtKB-KW"/>
</dbReference>
<evidence type="ECO:0000256" key="9">
    <source>
        <dbReference type="ARBA" id="ARBA00022723"/>
    </source>
</evidence>
<dbReference type="UniPathway" id="UPA00051">
    <property type="reaction ID" value="UER00465"/>
</dbReference>
<sequence length="422" mass="46041">MIKVGILGLGTVGSGVVELLEKDRSIITKKLGKEIVVEKILVRNPSKQRPDYAKGKIVFNADEILNDPEIKVVVELIGGEEPAKTYIEKALKKGKHVITANKEVVSKYGKELLEIAKQQNVAFLFEASVAGGIPIIRPMKRCLAANRIIKIQGILNGTTNYILTQMQENKKTFQEALFEAQKLGYAESNPSADVKGFDAARKISILSSIAFNTWITPDKVYTEGIEKIGIEDIKYAAELGYVIKLIASARKVSDNDIEIMVCPTMINQNHPLSSVRGVYNAVLVEGDAVGEVMFFGQGAGKMATASAVVADIMEAASGKNCEYNFVNCDINVVDVWTCKSDFYIRLKAIDKSGVLAKISAVFGKNDISIHTVVQKDVKNEMAEIVILTHKTTFGNLKNAVLEIEKLDVVKSVDSVIKVEGGS</sequence>
<dbReference type="CDD" id="cd04881">
    <property type="entry name" value="ACT_HSDH-Hom"/>
    <property type="match status" value="1"/>
</dbReference>
<dbReference type="PIRSF" id="PIRSF000098">
    <property type="entry name" value="Homoser_dehydrog"/>
    <property type="match status" value="1"/>
</dbReference>
<keyword evidence="8 16" id="KW-0791">Threonine biosynthesis</keyword>
<evidence type="ECO:0000256" key="7">
    <source>
        <dbReference type="ARBA" id="ARBA00022605"/>
    </source>
</evidence>
<evidence type="ECO:0000256" key="17">
    <source>
        <dbReference type="RuleBase" id="RU004171"/>
    </source>
</evidence>
<dbReference type="SUPFAM" id="SSF55347">
    <property type="entry name" value="Glyceraldehyde-3-phosphate dehydrogenase-like, C-terminal domain"/>
    <property type="match status" value="1"/>
</dbReference>
<dbReference type="SUPFAM" id="SSF55021">
    <property type="entry name" value="ACT-like"/>
    <property type="match status" value="1"/>
</dbReference>
<keyword evidence="13 16" id="KW-0486">Methionine biosynthesis</keyword>
<evidence type="ECO:0000256" key="13">
    <source>
        <dbReference type="ARBA" id="ARBA00023167"/>
    </source>
</evidence>
<dbReference type="KEGG" id="tta:Theth_0393"/>
<dbReference type="STRING" id="688269.Theth_0393"/>
<dbReference type="FunFam" id="3.30.360.10:FF:000005">
    <property type="entry name" value="Homoserine dehydrogenase"/>
    <property type="match status" value="1"/>
</dbReference>
<dbReference type="Gene3D" id="3.40.50.720">
    <property type="entry name" value="NAD(P)-binding Rossmann-like Domain"/>
    <property type="match status" value="1"/>
</dbReference>
<dbReference type="PATRIC" id="fig|688269.3.peg.404"/>
<dbReference type="InterPro" id="IPR045865">
    <property type="entry name" value="ACT-like_dom_sf"/>
</dbReference>
<dbReference type="Gene3D" id="3.30.360.10">
    <property type="entry name" value="Dihydrodipicolinate Reductase, domain 2"/>
    <property type="match status" value="1"/>
</dbReference>
<dbReference type="SUPFAM" id="SSF51735">
    <property type="entry name" value="NAD(P)-binding Rossmann-fold domains"/>
    <property type="match status" value="1"/>
</dbReference>
<dbReference type="InterPro" id="IPR019811">
    <property type="entry name" value="HDH_CS"/>
</dbReference>
<feature type="binding site" evidence="15">
    <location>
        <position position="102"/>
    </location>
    <ligand>
        <name>NADPH</name>
        <dbReference type="ChEBI" id="CHEBI:57783"/>
    </ligand>
</feature>
<dbReference type="AlphaFoldDB" id="F7YW01"/>
<protein>
    <recommendedName>
        <fullName evidence="6 16">Homoserine dehydrogenase</fullName>
        <ecNumber evidence="5 16">1.1.1.3</ecNumber>
    </recommendedName>
</protein>
<evidence type="ECO:0000256" key="11">
    <source>
        <dbReference type="ARBA" id="ARBA00023002"/>
    </source>
</evidence>
<dbReference type="InterPro" id="IPR001342">
    <property type="entry name" value="HDH_cat"/>
</dbReference>
<keyword evidence="12" id="KW-0520">NAD</keyword>
<evidence type="ECO:0000256" key="10">
    <source>
        <dbReference type="ARBA" id="ARBA00022857"/>
    </source>
</evidence>
<dbReference type="Pfam" id="PF01842">
    <property type="entry name" value="ACT"/>
    <property type="match status" value="1"/>
</dbReference>
<comment type="catalytic activity">
    <reaction evidence="16">
        <text>L-homoserine + NADP(+) = L-aspartate 4-semialdehyde + NADPH + H(+)</text>
        <dbReference type="Rhea" id="RHEA:15761"/>
        <dbReference type="ChEBI" id="CHEBI:15378"/>
        <dbReference type="ChEBI" id="CHEBI:57476"/>
        <dbReference type="ChEBI" id="CHEBI:57783"/>
        <dbReference type="ChEBI" id="CHEBI:58349"/>
        <dbReference type="ChEBI" id="CHEBI:537519"/>
        <dbReference type="EC" id="1.1.1.3"/>
    </reaction>
</comment>
<keyword evidence="10 15" id="KW-0521">NADP</keyword>
<evidence type="ECO:0000256" key="1">
    <source>
        <dbReference type="ARBA" id="ARBA00001920"/>
    </source>
</evidence>
<evidence type="ECO:0000313" key="19">
    <source>
        <dbReference type="EMBL" id="AEH50488.1"/>
    </source>
</evidence>
<dbReference type="InterPro" id="IPR016204">
    <property type="entry name" value="HDH"/>
</dbReference>
<comment type="pathway">
    <text evidence="3 16">Amino-acid biosynthesis; L-methionine biosynthesis via de novo pathway; L-homoserine from L-aspartate: step 3/3.</text>
</comment>
<feature type="domain" description="ACT" evidence="18">
    <location>
        <begin position="343"/>
        <end position="417"/>
    </location>
</feature>
<keyword evidence="20" id="KW-1185">Reference proteome</keyword>
<dbReference type="GO" id="GO:0046872">
    <property type="term" value="F:metal ion binding"/>
    <property type="evidence" value="ECO:0007669"/>
    <property type="project" value="UniProtKB-KW"/>
</dbReference>
<dbReference type="HOGENOM" id="CLU_009116_1_1_0"/>
<evidence type="ECO:0000259" key="18">
    <source>
        <dbReference type="PROSITE" id="PS51671"/>
    </source>
</evidence>
<reference evidence="19 20" key="1">
    <citation type="submission" date="2010-11" db="EMBL/GenBank/DDBJ databases">
        <title>The complete genome of Thermotoga thermarum DSM 5069.</title>
        <authorList>
            <consortium name="US DOE Joint Genome Institute (JGI-PGF)"/>
            <person name="Lucas S."/>
            <person name="Copeland A."/>
            <person name="Lapidus A."/>
            <person name="Bruce D."/>
            <person name="Goodwin L."/>
            <person name="Pitluck S."/>
            <person name="Kyrpides N."/>
            <person name="Mavromatis K."/>
            <person name="Ivanova N."/>
            <person name="Zeytun A."/>
            <person name="Brettin T."/>
            <person name="Detter J.C."/>
            <person name="Tapia R."/>
            <person name="Han C."/>
            <person name="Land M."/>
            <person name="Hauser L."/>
            <person name="Markowitz V."/>
            <person name="Cheng J.-F."/>
            <person name="Hugenholtz P."/>
            <person name="Woyke T."/>
            <person name="Wu D."/>
            <person name="Spring S."/>
            <person name="Schroeder M."/>
            <person name="Brambilla E."/>
            <person name="Klenk H.-P."/>
            <person name="Eisen J.A."/>
        </authorList>
    </citation>
    <scope>NUCLEOTIDE SEQUENCE [LARGE SCALE GENOMIC DNA]</scope>
    <source>
        <strain evidence="19 20">DSM 5069</strain>
    </source>
</reference>
<evidence type="ECO:0000256" key="3">
    <source>
        <dbReference type="ARBA" id="ARBA00005062"/>
    </source>
</evidence>
<dbReference type="FunFam" id="3.40.50.720:FF:000062">
    <property type="entry name" value="Homoserine dehydrogenase"/>
    <property type="match status" value="1"/>
</dbReference>
<dbReference type="RefSeq" id="WP_013931711.1">
    <property type="nucleotide sequence ID" value="NC_015707.1"/>
</dbReference>
<dbReference type="Pfam" id="PF00742">
    <property type="entry name" value="Homoserine_dh"/>
    <property type="match status" value="1"/>
</dbReference>
<dbReference type="Gene3D" id="3.30.70.260">
    <property type="match status" value="1"/>
</dbReference>
<evidence type="ECO:0000256" key="5">
    <source>
        <dbReference type="ARBA" id="ARBA00013213"/>
    </source>
</evidence>
<dbReference type="PANTHER" id="PTHR43331:SF1">
    <property type="entry name" value="HOMOSERINE DEHYDROGENASE"/>
    <property type="match status" value="1"/>
</dbReference>
<keyword evidence="7 16" id="KW-0028">Amino-acid biosynthesis</keyword>
<dbReference type="EC" id="1.1.1.3" evidence="5 16"/>
<keyword evidence="9" id="KW-0479">Metal-binding</keyword>
<evidence type="ECO:0000256" key="8">
    <source>
        <dbReference type="ARBA" id="ARBA00022697"/>
    </source>
</evidence>
<evidence type="ECO:0000313" key="20">
    <source>
        <dbReference type="Proteomes" id="UP000006804"/>
    </source>
</evidence>
<proteinExistence type="inferred from homology"/>
<dbReference type="InterPro" id="IPR036291">
    <property type="entry name" value="NAD(P)-bd_dom_sf"/>
</dbReference>